<dbReference type="AlphaFoldDB" id="A0A2K0UDC9"/>
<dbReference type="GO" id="GO:0016491">
    <property type="term" value="F:oxidoreductase activity"/>
    <property type="evidence" value="ECO:0007669"/>
    <property type="project" value="InterPro"/>
</dbReference>
<comment type="caution">
    <text evidence="2">The sequence shown here is derived from an EMBL/GenBank/DDBJ whole genome shotgun (WGS) entry which is preliminary data.</text>
</comment>
<sequence>MLEMITGVFNQTVEQVQSTMAPVMANLAPYKSRGLDVTLQLIPFPDYFSYTSALQNNSMAIGGGILMSSRFYEGKHLTTANTAAIRQMVNVTAGLPGQNTSVVVNITGGGAVANAIPLTGVNPAYRRALLTNIVSRNWDHVTPYADIAEARDDIAFKKGKAQEIFAPSTGLYMNEGNYLDPDYLSNFYEDSLPMLEAIKSKYDPTSLFYCQTCVGSDSWVRQPDGHLCRA</sequence>
<dbReference type="Gene3D" id="3.40.462.20">
    <property type="match status" value="1"/>
</dbReference>
<gene>
    <name evidence="2" type="ORF">THARTR1_03977</name>
</gene>
<dbReference type="InterPro" id="IPR016169">
    <property type="entry name" value="FAD-bd_PCMH_sub2"/>
</dbReference>
<evidence type="ECO:0000313" key="2">
    <source>
        <dbReference type="EMBL" id="PNP55757.1"/>
    </source>
</evidence>
<organism evidence="2 3">
    <name type="scientific">Trichoderma harzianum</name>
    <name type="common">Hypocrea lixii</name>
    <dbReference type="NCBI Taxonomy" id="5544"/>
    <lineage>
        <taxon>Eukaryota</taxon>
        <taxon>Fungi</taxon>
        <taxon>Dikarya</taxon>
        <taxon>Ascomycota</taxon>
        <taxon>Pezizomycotina</taxon>
        <taxon>Sordariomycetes</taxon>
        <taxon>Hypocreomycetidae</taxon>
        <taxon>Hypocreales</taxon>
        <taxon>Hypocreaceae</taxon>
        <taxon>Trichoderma</taxon>
    </lineage>
</organism>
<dbReference type="GO" id="GO:0050660">
    <property type="term" value="F:flavin adenine dinucleotide binding"/>
    <property type="evidence" value="ECO:0007669"/>
    <property type="project" value="InterPro"/>
</dbReference>
<dbReference type="Gene3D" id="3.30.465.10">
    <property type="match status" value="1"/>
</dbReference>
<dbReference type="InterPro" id="IPR012951">
    <property type="entry name" value="BBE"/>
</dbReference>
<dbReference type="EMBL" id="MTYI01000050">
    <property type="protein sequence ID" value="PNP55757.1"/>
    <property type="molecule type" value="Genomic_DNA"/>
</dbReference>
<evidence type="ECO:0000259" key="1">
    <source>
        <dbReference type="Pfam" id="PF08031"/>
    </source>
</evidence>
<accession>A0A2K0UDC9</accession>
<protein>
    <recommendedName>
        <fullName evidence="1">Berberine/berberine-like domain-containing protein</fullName>
    </recommendedName>
</protein>
<proteinExistence type="predicted"/>
<dbReference type="Pfam" id="PF08031">
    <property type="entry name" value="BBE"/>
    <property type="match status" value="1"/>
</dbReference>
<name>A0A2K0UDC9_TRIHA</name>
<dbReference type="OrthoDB" id="9983560at2759"/>
<dbReference type="Proteomes" id="UP000236290">
    <property type="component" value="Unassembled WGS sequence"/>
</dbReference>
<reference evidence="2 3" key="1">
    <citation type="submission" date="2017-02" db="EMBL/GenBank/DDBJ databases">
        <title>Genomes of Trichoderma spp. with biocontrol activity.</title>
        <authorList>
            <person name="Gardiner D."/>
            <person name="Kazan K."/>
            <person name="Vos C."/>
            <person name="Harvey P."/>
        </authorList>
    </citation>
    <scope>NUCLEOTIDE SEQUENCE [LARGE SCALE GENOMIC DNA]</scope>
    <source>
        <strain evidence="2 3">Tr1</strain>
    </source>
</reference>
<evidence type="ECO:0000313" key="3">
    <source>
        <dbReference type="Proteomes" id="UP000236290"/>
    </source>
</evidence>
<feature type="domain" description="Berberine/berberine-like" evidence="1">
    <location>
        <begin position="172"/>
        <end position="211"/>
    </location>
</feature>